<feature type="domain" description="BIG2" evidence="2">
    <location>
        <begin position="569"/>
        <end position="645"/>
    </location>
</feature>
<dbReference type="RefSeq" id="WP_015926050.1">
    <property type="nucleotide sequence ID" value="NC_011898.1"/>
</dbReference>
<dbReference type="AlphaFoldDB" id="B8I6X4"/>
<dbReference type="Pfam" id="PF02368">
    <property type="entry name" value="Big_2"/>
    <property type="match status" value="1"/>
</dbReference>
<dbReference type="EMBL" id="CP001348">
    <property type="protein sequence ID" value="ACL76966.1"/>
    <property type="molecule type" value="Genomic_DNA"/>
</dbReference>
<dbReference type="HOGENOM" id="CLU_324585_0_0_9"/>
<dbReference type="InterPro" id="IPR003343">
    <property type="entry name" value="Big_2"/>
</dbReference>
<protein>
    <submittedName>
        <fullName evidence="3">Ig domain protein group 2 domain protein</fullName>
    </submittedName>
</protein>
<proteinExistence type="predicted"/>
<dbReference type="Gene3D" id="2.80.10.50">
    <property type="match status" value="1"/>
</dbReference>
<dbReference type="Gene3D" id="2.60.40.1080">
    <property type="match status" value="2"/>
</dbReference>
<accession>B8I6X4</accession>
<dbReference type="OrthoDB" id="1864213at2"/>
<evidence type="ECO:0000313" key="4">
    <source>
        <dbReference type="Proteomes" id="UP000001349"/>
    </source>
</evidence>
<dbReference type="STRING" id="394503.Ccel_2642"/>
<keyword evidence="1" id="KW-0732">Signal</keyword>
<dbReference type="SUPFAM" id="SSF69304">
    <property type="entry name" value="Tricorn protease N-terminal domain"/>
    <property type="match status" value="1"/>
</dbReference>
<dbReference type="SUPFAM" id="SSF49373">
    <property type="entry name" value="Invasin/intimin cell-adhesion fragments"/>
    <property type="match status" value="2"/>
</dbReference>
<gene>
    <name evidence="3" type="ordered locus">Ccel_2642</name>
</gene>
<evidence type="ECO:0000313" key="3">
    <source>
        <dbReference type="EMBL" id="ACL76966.1"/>
    </source>
</evidence>
<evidence type="ECO:0000259" key="2">
    <source>
        <dbReference type="SMART" id="SM00635"/>
    </source>
</evidence>
<dbReference type="eggNOG" id="COG3209">
    <property type="taxonomic scope" value="Bacteria"/>
</dbReference>
<dbReference type="SMART" id="SM00635">
    <property type="entry name" value="BID_2"/>
    <property type="match status" value="2"/>
</dbReference>
<dbReference type="SUPFAM" id="SSF50370">
    <property type="entry name" value="Ricin B-like lectins"/>
    <property type="match status" value="1"/>
</dbReference>
<dbReference type="InterPro" id="IPR008964">
    <property type="entry name" value="Invasin/intimin_cell_adhesion"/>
</dbReference>
<reference evidence="3 4" key="1">
    <citation type="submission" date="2009-01" db="EMBL/GenBank/DDBJ databases">
        <title>Complete sequence of Clostridium cellulolyticum H10.</title>
        <authorList>
            <consortium name="US DOE Joint Genome Institute"/>
            <person name="Lucas S."/>
            <person name="Copeland A."/>
            <person name="Lapidus A."/>
            <person name="Glavina del Rio T."/>
            <person name="Dalin E."/>
            <person name="Tice H."/>
            <person name="Bruce D."/>
            <person name="Goodwin L."/>
            <person name="Pitluck S."/>
            <person name="Chertkov O."/>
            <person name="Saunders E."/>
            <person name="Brettin T."/>
            <person name="Detter J.C."/>
            <person name="Han C."/>
            <person name="Larimer F."/>
            <person name="Land M."/>
            <person name="Hauser L."/>
            <person name="Kyrpides N."/>
            <person name="Ivanova N."/>
            <person name="Zhou J."/>
            <person name="Richardson P."/>
        </authorList>
    </citation>
    <scope>NUCLEOTIDE SEQUENCE [LARGE SCALE GENOMIC DNA]</scope>
    <source>
        <strain evidence="4">ATCC 35319 / DSM 5812 / JCM 6584 / H10</strain>
    </source>
</reference>
<keyword evidence="4" id="KW-1185">Reference proteome</keyword>
<feature type="domain" description="BIG2" evidence="2">
    <location>
        <begin position="465"/>
        <end position="553"/>
    </location>
</feature>
<dbReference type="KEGG" id="cce:Ccel_2642"/>
<sequence length="889" mass="98909" precursor="true">MKKRLLSMLLVLCMVLPLLPLPANAVNKSIVYPRTKLKDVYVNGYSYQYSPSGNWVIGKNNIMFTDKNGNIGLFSYKDGNKPRAYIFDKDYKVISDTVINLPSHEYFGTFSVAADGNYYVVVGHRNKEENAGKTVVSLLKVSSKTGDVIKKGELKAKQFGSAHSSITVPFNAGTAELLEGNGKIYIHMSHEMFRAKDGKNHQAANLFVFDGGSLKPIQVKNDFYVSHSFNQMLKADGSTIVTLSHGDAYPRAIRLATMDSKGNFNKSDIFSFKGASGKNETGSTVSGLEIGQSTYLVAGTSVTHNQPVNGKYSPNGEWYKGRNVYLSVVNKKSMSPKHIWLTTFDPSNKDINITDPRIFKSGKQFVVVYSVSQGDNTYTEFVTVDENGKILARNKKDKTAFYTNSYPLQKGNKIIWIAPWVAGMDFYYLNNTKIYKYKFDDTGHVYLFEVDISSPSSPKWVEGIRPQSVVIEQKNVFMNRGDATKLTAKVYPANSPFDEIIWSSGNSGKYSVTKDGYVTALEGGAINKIFAQSEIDQSIYTTVQITTNAAPKAPNPQVRKSSTATPKNKQVGLYSTLEYYPLEKGKQTTNVQLKSSSGKVPEYYITSSNESIVKIKDSTKLVGVEYGTATVYFHTADKKNVASCVVEVTPPKADGTYIIKMPKTNYKLGEPFETEGFSAVKCTNNGKEIRYYDDKQVFFIITDQLSTYTTDAWGRGKPLTKAGKIEVRVNIAGTVLRYNINVSNSSIGADNSNYTKVLKDGRYSLRCMYNYVNIASNGGAELKNVNPAPSYEFKRQTDGNYTIKSEYGKYLGISDPIKDGIQLKEVDSPYMWTLYSENNNDIFSLRPASNLKMVVNAAGQKNTDGTWIILWTHEDTNAPNNAEFRFIPA</sequence>
<dbReference type="InterPro" id="IPR035992">
    <property type="entry name" value="Ricin_B-like_lectins"/>
</dbReference>
<organism evidence="3 4">
    <name type="scientific">Ruminiclostridium cellulolyticum (strain ATCC 35319 / DSM 5812 / JCM 6584 / H10)</name>
    <name type="common">Clostridium cellulolyticum</name>
    <dbReference type="NCBI Taxonomy" id="394503"/>
    <lineage>
        <taxon>Bacteria</taxon>
        <taxon>Bacillati</taxon>
        <taxon>Bacillota</taxon>
        <taxon>Clostridia</taxon>
        <taxon>Eubacteriales</taxon>
        <taxon>Oscillospiraceae</taxon>
        <taxon>Ruminiclostridium</taxon>
    </lineage>
</organism>
<feature type="signal peptide" evidence="1">
    <location>
        <begin position="1"/>
        <end position="25"/>
    </location>
</feature>
<feature type="chain" id="PRO_5002874109" evidence="1">
    <location>
        <begin position="26"/>
        <end position="889"/>
    </location>
</feature>
<dbReference type="Proteomes" id="UP000001349">
    <property type="component" value="Chromosome"/>
</dbReference>
<evidence type="ECO:0000256" key="1">
    <source>
        <dbReference type="SAM" id="SignalP"/>
    </source>
</evidence>
<name>B8I6X4_RUMCH</name>